<dbReference type="InterPro" id="IPR000835">
    <property type="entry name" value="HTH_MarR-typ"/>
</dbReference>
<evidence type="ECO:0000313" key="2">
    <source>
        <dbReference type="EMBL" id="NYF38325.1"/>
    </source>
</evidence>
<dbReference type="SMART" id="SM00347">
    <property type="entry name" value="HTH_MARR"/>
    <property type="match status" value="1"/>
</dbReference>
<proteinExistence type="predicted"/>
<evidence type="ECO:0000313" key="3">
    <source>
        <dbReference type="Proteomes" id="UP000576393"/>
    </source>
</evidence>
<sequence>MTDIPPTLTALTAYLLSKVGKTARGRVAARLGERDLRFWHMSMLAALADFGPHSQRELGARLGIDPSDVVKALDELTAAGWAERTRDPADRRKVRVVVTPEGRAALAGMVRDTEALQDELLAPLNPRERARLHDLLLKVFDRP</sequence>
<dbReference type="AlphaFoldDB" id="A0A852UXJ6"/>
<comment type="caution">
    <text evidence="2">The sequence shown here is derived from an EMBL/GenBank/DDBJ whole genome shotgun (WGS) entry which is preliminary data.</text>
</comment>
<dbReference type="RefSeq" id="WP_179818090.1">
    <property type="nucleotide sequence ID" value="NZ_JACCCO010000001.1"/>
</dbReference>
<dbReference type="EMBL" id="JACCCO010000001">
    <property type="protein sequence ID" value="NYF38325.1"/>
    <property type="molecule type" value="Genomic_DNA"/>
</dbReference>
<dbReference type="PANTHER" id="PTHR33164:SF43">
    <property type="entry name" value="HTH-TYPE TRANSCRIPTIONAL REPRESSOR YETL"/>
    <property type="match status" value="1"/>
</dbReference>
<organism evidence="2 3">
    <name type="scientific">Streptosporangium sandarakinum</name>
    <dbReference type="NCBI Taxonomy" id="1260955"/>
    <lineage>
        <taxon>Bacteria</taxon>
        <taxon>Bacillati</taxon>
        <taxon>Actinomycetota</taxon>
        <taxon>Actinomycetes</taxon>
        <taxon>Streptosporangiales</taxon>
        <taxon>Streptosporangiaceae</taxon>
        <taxon>Streptosporangium</taxon>
    </lineage>
</organism>
<keyword evidence="3" id="KW-1185">Reference proteome</keyword>
<dbReference type="GO" id="GO:0003677">
    <property type="term" value="F:DNA binding"/>
    <property type="evidence" value="ECO:0007669"/>
    <property type="project" value="UniProtKB-KW"/>
</dbReference>
<gene>
    <name evidence="2" type="ORF">HDA43_000484</name>
</gene>
<evidence type="ECO:0000259" key="1">
    <source>
        <dbReference type="PROSITE" id="PS50995"/>
    </source>
</evidence>
<dbReference type="PANTHER" id="PTHR33164">
    <property type="entry name" value="TRANSCRIPTIONAL REGULATOR, MARR FAMILY"/>
    <property type="match status" value="1"/>
</dbReference>
<dbReference type="Gene3D" id="1.10.10.10">
    <property type="entry name" value="Winged helix-like DNA-binding domain superfamily/Winged helix DNA-binding domain"/>
    <property type="match status" value="1"/>
</dbReference>
<dbReference type="InterPro" id="IPR036390">
    <property type="entry name" value="WH_DNA-bd_sf"/>
</dbReference>
<dbReference type="InterPro" id="IPR036388">
    <property type="entry name" value="WH-like_DNA-bd_sf"/>
</dbReference>
<dbReference type="SUPFAM" id="SSF46785">
    <property type="entry name" value="Winged helix' DNA-binding domain"/>
    <property type="match status" value="1"/>
</dbReference>
<reference evidence="2 3" key="1">
    <citation type="submission" date="2020-07" db="EMBL/GenBank/DDBJ databases">
        <title>Sequencing the genomes of 1000 actinobacteria strains.</title>
        <authorList>
            <person name="Klenk H.-P."/>
        </authorList>
    </citation>
    <scope>NUCLEOTIDE SEQUENCE [LARGE SCALE GENOMIC DNA]</scope>
    <source>
        <strain evidence="2 3">DSM 45763</strain>
    </source>
</reference>
<dbReference type="Pfam" id="PF12802">
    <property type="entry name" value="MarR_2"/>
    <property type="match status" value="1"/>
</dbReference>
<feature type="domain" description="HTH marR-type" evidence="1">
    <location>
        <begin position="9"/>
        <end position="141"/>
    </location>
</feature>
<dbReference type="Proteomes" id="UP000576393">
    <property type="component" value="Unassembled WGS sequence"/>
</dbReference>
<name>A0A852UXJ6_9ACTN</name>
<keyword evidence="2" id="KW-0238">DNA-binding</keyword>
<dbReference type="GO" id="GO:0006950">
    <property type="term" value="P:response to stress"/>
    <property type="evidence" value="ECO:0007669"/>
    <property type="project" value="TreeGrafter"/>
</dbReference>
<dbReference type="GO" id="GO:0003700">
    <property type="term" value="F:DNA-binding transcription factor activity"/>
    <property type="evidence" value="ECO:0007669"/>
    <property type="project" value="InterPro"/>
</dbReference>
<dbReference type="PROSITE" id="PS50995">
    <property type="entry name" value="HTH_MARR_2"/>
    <property type="match status" value="1"/>
</dbReference>
<protein>
    <submittedName>
        <fullName evidence="2">DNA-binding MarR family transcriptional regulator</fullName>
    </submittedName>
</protein>
<dbReference type="InterPro" id="IPR039422">
    <property type="entry name" value="MarR/SlyA-like"/>
</dbReference>
<dbReference type="PRINTS" id="PR00598">
    <property type="entry name" value="HTHMARR"/>
</dbReference>
<accession>A0A852UXJ6</accession>